<evidence type="ECO:0000313" key="1">
    <source>
        <dbReference type="Proteomes" id="UP000694888"/>
    </source>
</evidence>
<gene>
    <name evidence="2" type="primary">LOC101853145</name>
</gene>
<dbReference type="Proteomes" id="UP000694888">
    <property type="component" value="Unplaced"/>
</dbReference>
<evidence type="ECO:0000313" key="2">
    <source>
        <dbReference type="RefSeq" id="XP_005093467.1"/>
    </source>
</evidence>
<keyword evidence="1" id="KW-1185">Reference proteome</keyword>
<sequence>MCFPEGRLMASKTNFNGCRADRRKGKEANSNHVSVAQMIEGQSPVSSAAHENARYNRADVCECVARTIGCQKPSPRTVGGPGQILHGVCSRLSVQPLVSLCVLHVRHQNVYDLQTWPER</sequence>
<accession>A0ABM0JGZ3</accession>
<organism evidence="1 2">
    <name type="scientific">Aplysia californica</name>
    <name type="common">California sea hare</name>
    <dbReference type="NCBI Taxonomy" id="6500"/>
    <lineage>
        <taxon>Eukaryota</taxon>
        <taxon>Metazoa</taxon>
        <taxon>Spiralia</taxon>
        <taxon>Lophotrochozoa</taxon>
        <taxon>Mollusca</taxon>
        <taxon>Gastropoda</taxon>
        <taxon>Heterobranchia</taxon>
        <taxon>Euthyneura</taxon>
        <taxon>Tectipleura</taxon>
        <taxon>Aplysiida</taxon>
        <taxon>Aplysioidea</taxon>
        <taxon>Aplysiidae</taxon>
        <taxon>Aplysia</taxon>
    </lineage>
</organism>
<protein>
    <submittedName>
        <fullName evidence="2">Uncharacterized protein LOC101853145</fullName>
    </submittedName>
</protein>
<proteinExistence type="predicted"/>
<dbReference type="RefSeq" id="XP_005093467.1">
    <property type="nucleotide sequence ID" value="XM_005093410.3"/>
</dbReference>
<dbReference type="GeneID" id="101853145"/>
<name>A0ABM0JGZ3_APLCA</name>
<reference evidence="2" key="1">
    <citation type="submission" date="2025-08" db="UniProtKB">
        <authorList>
            <consortium name="RefSeq"/>
        </authorList>
    </citation>
    <scope>IDENTIFICATION</scope>
</reference>